<dbReference type="Proteomes" id="UP001055429">
    <property type="component" value="Chromosome"/>
</dbReference>
<evidence type="ECO:0000313" key="3">
    <source>
        <dbReference type="EMBL" id="URI15271.1"/>
    </source>
</evidence>
<evidence type="ECO:0000256" key="1">
    <source>
        <dbReference type="SAM" id="MobiDB-lite"/>
    </source>
</evidence>
<reference evidence="3" key="1">
    <citation type="submission" date="2022-05" db="EMBL/GenBank/DDBJ databases">
        <title>Brevundimonas albigilva TT17 genome sequence.</title>
        <authorList>
            <person name="Lee K."/>
            <person name="Son H."/>
        </authorList>
    </citation>
    <scope>NUCLEOTIDE SEQUENCE</scope>
    <source>
        <strain evidence="3">TT17</strain>
    </source>
</reference>
<proteinExistence type="predicted"/>
<keyword evidence="2" id="KW-0732">Signal</keyword>
<organism evidence="3 4">
    <name type="scientific">Brevundimonas albigilva</name>
    <dbReference type="NCBI Taxonomy" id="1312364"/>
    <lineage>
        <taxon>Bacteria</taxon>
        <taxon>Pseudomonadati</taxon>
        <taxon>Pseudomonadota</taxon>
        <taxon>Alphaproteobacteria</taxon>
        <taxon>Caulobacterales</taxon>
        <taxon>Caulobacteraceae</taxon>
        <taxon>Brevundimonas</taxon>
    </lineage>
</organism>
<evidence type="ECO:0000313" key="4">
    <source>
        <dbReference type="Proteomes" id="UP001055429"/>
    </source>
</evidence>
<feature type="signal peptide" evidence="2">
    <location>
        <begin position="1"/>
        <end position="17"/>
    </location>
</feature>
<dbReference type="EMBL" id="CP097649">
    <property type="protein sequence ID" value="URI15271.1"/>
    <property type="molecule type" value="Genomic_DNA"/>
</dbReference>
<dbReference type="PROSITE" id="PS51257">
    <property type="entry name" value="PROKAR_LIPOPROTEIN"/>
    <property type="match status" value="1"/>
</dbReference>
<feature type="region of interest" description="Disordered" evidence="1">
    <location>
        <begin position="21"/>
        <end position="71"/>
    </location>
</feature>
<feature type="chain" id="PRO_5046407409" evidence="2">
    <location>
        <begin position="18"/>
        <end position="128"/>
    </location>
</feature>
<gene>
    <name evidence="3" type="ORF">M8231_16020</name>
</gene>
<keyword evidence="4" id="KW-1185">Reference proteome</keyword>
<feature type="compositionally biased region" description="Pro residues" evidence="1">
    <location>
        <begin position="25"/>
        <end position="62"/>
    </location>
</feature>
<dbReference type="RefSeq" id="WP_250201936.1">
    <property type="nucleotide sequence ID" value="NZ_CP097649.1"/>
</dbReference>
<accession>A0ABY4SNH8</accession>
<protein>
    <submittedName>
        <fullName evidence="3">Uncharacterized protein</fullName>
    </submittedName>
</protein>
<evidence type="ECO:0000256" key="2">
    <source>
        <dbReference type="SAM" id="SignalP"/>
    </source>
</evidence>
<name>A0ABY4SNH8_9CAUL</name>
<sequence>MKAAVYAPILSLALALAACQQQPAPSAPEPAPAAPAPAPAPVTPVAPAPAPVPTAPETPAPPATSAQPCRDQIGEAAATALAEQCRMVSPATRPPCNAANPCEMIQAEIDRSCAMWARDGNAPKECAR</sequence>